<dbReference type="AlphaFoldDB" id="A0A838ZTM3"/>
<evidence type="ECO:0000259" key="1">
    <source>
        <dbReference type="Pfam" id="PF14213"/>
    </source>
</evidence>
<dbReference type="Pfam" id="PF14213">
    <property type="entry name" value="DUF4325"/>
    <property type="match status" value="1"/>
</dbReference>
<gene>
    <name evidence="2" type="ORF">HU137_11185</name>
</gene>
<name>A0A838ZTM3_9FLAO</name>
<evidence type="ECO:0000313" key="3">
    <source>
        <dbReference type="Proteomes" id="UP000552241"/>
    </source>
</evidence>
<evidence type="ECO:0000313" key="2">
    <source>
        <dbReference type="EMBL" id="MBA5630336.1"/>
    </source>
</evidence>
<dbReference type="EMBL" id="JACDZE010000004">
    <property type="protein sequence ID" value="MBA5630336.1"/>
    <property type="molecule type" value="Genomic_DNA"/>
</dbReference>
<feature type="domain" description="DUF4325" evidence="1">
    <location>
        <begin position="22"/>
        <end position="84"/>
    </location>
</feature>
<protein>
    <submittedName>
        <fullName evidence="2">STAS-like domain-containing protein</fullName>
    </submittedName>
</protein>
<proteinExistence type="predicted"/>
<dbReference type="Proteomes" id="UP000552241">
    <property type="component" value="Unassembled WGS sequence"/>
</dbReference>
<keyword evidence="3" id="KW-1185">Reference proteome</keyword>
<comment type="caution">
    <text evidence="2">The sequence shown here is derived from an EMBL/GenBank/DDBJ whole genome shotgun (WGS) entry which is preliminary data.</text>
</comment>
<sequence>METINISVINTIGDSYGVEAEDGQKIHELIKKALDAGHKVVVSFLNIEMLTTAFLNTAIGQLYKDFSEEQIKANFNVSDLSDAGKISLKRVVDTAKLYYQNPEALDESIKNILED</sequence>
<dbReference type="RefSeq" id="WP_182043936.1">
    <property type="nucleotide sequence ID" value="NZ_JACDZE010000004.1"/>
</dbReference>
<dbReference type="InterPro" id="IPR025474">
    <property type="entry name" value="DUF4325"/>
</dbReference>
<accession>A0A838ZTM3</accession>
<organism evidence="2 3">
    <name type="scientific">Moheibacter lacus</name>
    <dbReference type="NCBI Taxonomy" id="2745851"/>
    <lineage>
        <taxon>Bacteria</taxon>
        <taxon>Pseudomonadati</taxon>
        <taxon>Bacteroidota</taxon>
        <taxon>Flavobacteriia</taxon>
        <taxon>Flavobacteriales</taxon>
        <taxon>Weeksellaceae</taxon>
        <taxon>Moheibacter</taxon>
    </lineage>
</organism>
<reference evidence="2 3" key="1">
    <citation type="submission" date="2020-07" db="EMBL/GenBank/DDBJ databases">
        <title>Moheibacter lacus sp. nov., a member of the family Flavobacteriaceae isolated from freshwater lake sediment.</title>
        <authorList>
            <person name="Liu Y."/>
        </authorList>
    </citation>
    <scope>NUCLEOTIDE SEQUENCE [LARGE SCALE GENOMIC DNA]</scope>
    <source>
        <strain evidence="2 3">BDHS18</strain>
    </source>
</reference>